<feature type="chain" id="PRO_5014695213" evidence="1">
    <location>
        <begin position="23"/>
        <end position="176"/>
    </location>
</feature>
<proteinExistence type="predicted"/>
<keyword evidence="1" id="KW-0732">Signal</keyword>
<protein>
    <submittedName>
        <fullName evidence="2">Putative secreted protein</fullName>
    </submittedName>
</protein>
<accession>A0A2M4D2Z6</accession>
<evidence type="ECO:0000313" key="2">
    <source>
        <dbReference type="EMBL" id="MBW71861.1"/>
    </source>
</evidence>
<evidence type="ECO:0000256" key="1">
    <source>
        <dbReference type="SAM" id="SignalP"/>
    </source>
</evidence>
<dbReference type="AlphaFoldDB" id="A0A2M4D2Z6"/>
<reference evidence="2" key="1">
    <citation type="submission" date="2018-01" db="EMBL/GenBank/DDBJ databases">
        <title>An insight into the sialome of Amazonian anophelines.</title>
        <authorList>
            <person name="Ribeiro J.M."/>
            <person name="Scarpassa V."/>
            <person name="Calvo E."/>
        </authorList>
    </citation>
    <scope>NUCLEOTIDE SEQUENCE</scope>
</reference>
<name>A0A2M4D2Z6_ANODA</name>
<dbReference type="EMBL" id="GGFL01007683">
    <property type="protein sequence ID" value="MBW71861.1"/>
    <property type="molecule type" value="Transcribed_RNA"/>
</dbReference>
<organism evidence="2">
    <name type="scientific">Anopheles darlingi</name>
    <name type="common">Mosquito</name>
    <dbReference type="NCBI Taxonomy" id="43151"/>
    <lineage>
        <taxon>Eukaryota</taxon>
        <taxon>Metazoa</taxon>
        <taxon>Ecdysozoa</taxon>
        <taxon>Arthropoda</taxon>
        <taxon>Hexapoda</taxon>
        <taxon>Insecta</taxon>
        <taxon>Pterygota</taxon>
        <taxon>Neoptera</taxon>
        <taxon>Endopterygota</taxon>
        <taxon>Diptera</taxon>
        <taxon>Nematocera</taxon>
        <taxon>Culicoidea</taxon>
        <taxon>Culicidae</taxon>
        <taxon>Anophelinae</taxon>
        <taxon>Anopheles</taxon>
    </lineage>
</organism>
<sequence>MQLMMVMMVMVVMMWMMLMGRCMRVHIERSKLQLTGRRCPNMMMMMPKSSTTTTTTPYATYTTHRSTSTREHTTIRTILTNGQHTRVLLPIHPLAGLRSDGAMQWPQIEWLLSADRLWQEHHIVDQAGLRAATTIVHRVPVSTCASCAATTTSARACTISAGTGTTATTECPIGRW</sequence>
<feature type="signal peptide" evidence="1">
    <location>
        <begin position="1"/>
        <end position="22"/>
    </location>
</feature>